<dbReference type="InterPro" id="IPR045851">
    <property type="entry name" value="AMP-bd_C_sf"/>
</dbReference>
<feature type="region of interest" description="Disordered" evidence="5">
    <location>
        <begin position="1"/>
        <end position="23"/>
    </location>
</feature>
<dbReference type="PANTHER" id="PTHR24096">
    <property type="entry name" value="LONG-CHAIN-FATTY-ACID--COA LIGASE"/>
    <property type="match status" value="1"/>
</dbReference>
<dbReference type="PANTHER" id="PTHR24096:SF149">
    <property type="entry name" value="AMP-BINDING DOMAIN-CONTAINING PROTEIN-RELATED"/>
    <property type="match status" value="1"/>
</dbReference>
<feature type="domain" description="AMP-dependent synthetase/ligase" evidence="6">
    <location>
        <begin position="51"/>
        <end position="424"/>
    </location>
</feature>
<dbReference type="PROSITE" id="PS00455">
    <property type="entry name" value="AMP_BINDING"/>
    <property type="match status" value="1"/>
</dbReference>
<evidence type="ECO:0000259" key="7">
    <source>
        <dbReference type="Pfam" id="PF13193"/>
    </source>
</evidence>
<dbReference type="InterPro" id="IPR000873">
    <property type="entry name" value="AMP-dep_synth/lig_dom"/>
</dbReference>
<proteinExistence type="inferred from homology"/>
<name>A0AAW0VZC2_CHEQU</name>
<evidence type="ECO:0000256" key="4">
    <source>
        <dbReference type="ARBA" id="ARBA00023140"/>
    </source>
</evidence>
<dbReference type="AlphaFoldDB" id="A0AAW0VZC2"/>
<feature type="compositionally biased region" description="Basic and acidic residues" evidence="5">
    <location>
        <begin position="10"/>
        <end position="23"/>
    </location>
</feature>
<dbReference type="EMBL" id="JARKIK010000095">
    <property type="protein sequence ID" value="KAK8722508.1"/>
    <property type="molecule type" value="Genomic_DNA"/>
</dbReference>
<dbReference type="Pfam" id="PF13193">
    <property type="entry name" value="AMP-binding_C"/>
    <property type="match status" value="1"/>
</dbReference>
<sequence>TQCSYSEGSNKGREMEEKRTRGEPRVLEWVSDVPPPPVPKTNWASFMLERIAAHGENIATIDALTGENRKYSWYLTSVPKVAGGLAAAGIEPGHSVILLTISHLDYPLLLLAVTYLGATCVLLSPDLSQEELARSIRVCQAQWAVIHSSAQRLLDGAQTLLPTGTLRRVWLLDPGTSSAGHTLTHLLQAQPIQAHSLGVESQRTVAVVFFSSGTTGVPKGVMLSHSNLTVPLWLNRYAASLLGGGDEEAGFALMRVKYLMMMLVLPLHHVYGYSMITGNLYIGGTTLLLPVFSPQRFLSAIEQFKVRLCPVVPHLVSFLADTPLLDRYDLTSLEVMFSAAAPLPVSTHTNIINKTGINLMSGYGMTEVASVTTNGSVYGFCLGSVGRVMPYTKVKIIDPETGRMLAEGEEGEVCVKSLTVMLGYINNPAATAAMIDSDGWLHTGDLGYYNSDGFLFLTDRIKDLIKVKGFQVSPKQVEEVLMGMEGVGEVAVVGVPHPRTGEAARAYVVPKPSARLSPALLQRYVAERLAPHKHLTGGVELLEMLPRNQSGKVLKKKLIESYIASSKL</sequence>
<protein>
    <submittedName>
        <fullName evidence="8">Uncharacterized protein</fullName>
    </submittedName>
</protein>
<evidence type="ECO:0000256" key="5">
    <source>
        <dbReference type="SAM" id="MobiDB-lite"/>
    </source>
</evidence>
<accession>A0AAW0VZC2</accession>
<organism evidence="8 9">
    <name type="scientific">Cherax quadricarinatus</name>
    <name type="common">Australian red claw crayfish</name>
    <dbReference type="NCBI Taxonomy" id="27406"/>
    <lineage>
        <taxon>Eukaryota</taxon>
        <taxon>Metazoa</taxon>
        <taxon>Ecdysozoa</taxon>
        <taxon>Arthropoda</taxon>
        <taxon>Crustacea</taxon>
        <taxon>Multicrustacea</taxon>
        <taxon>Malacostraca</taxon>
        <taxon>Eumalacostraca</taxon>
        <taxon>Eucarida</taxon>
        <taxon>Decapoda</taxon>
        <taxon>Pleocyemata</taxon>
        <taxon>Astacidea</taxon>
        <taxon>Parastacoidea</taxon>
        <taxon>Parastacidae</taxon>
        <taxon>Cherax</taxon>
    </lineage>
</organism>
<keyword evidence="9" id="KW-1185">Reference proteome</keyword>
<evidence type="ECO:0000313" key="9">
    <source>
        <dbReference type="Proteomes" id="UP001445076"/>
    </source>
</evidence>
<comment type="similarity">
    <text evidence="2">Belongs to the ATP-dependent AMP-binding enzyme family.</text>
</comment>
<dbReference type="GO" id="GO:0005777">
    <property type="term" value="C:peroxisome"/>
    <property type="evidence" value="ECO:0007669"/>
    <property type="project" value="UniProtKB-SubCell"/>
</dbReference>
<evidence type="ECO:0000256" key="3">
    <source>
        <dbReference type="ARBA" id="ARBA00022598"/>
    </source>
</evidence>
<comment type="caution">
    <text evidence="8">The sequence shown here is derived from an EMBL/GenBank/DDBJ whole genome shotgun (WGS) entry which is preliminary data.</text>
</comment>
<dbReference type="SUPFAM" id="SSF56801">
    <property type="entry name" value="Acetyl-CoA synthetase-like"/>
    <property type="match status" value="1"/>
</dbReference>
<evidence type="ECO:0000313" key="8">
    <source>
        <dbReference type="EMBL" id="KAK8722508.1"/>
    </source>
</evidence>
<dbReference type="Pfam" id="PF00501">
    <property type="entry name" value="AMP-binding"/>
    <property type="match status" value="1"/>
</dbReference>
<gene>
    <name evidence="8" type="ORF">OTU49_012247</name>
</gene>
<evidence type="ECO:0000256" key="2">
    <source>
        <dbReference type="ARBA" id="ARBA00006432"/>
    </source>
</evidence>
<dbReference type="Gene3D" id="3.40.50.12780">
    <property type="entry name" value="N-terminal domain of ligase-like"/>
    <property type="match status" value="1"/>
</dbReference>
<feature type="non-terminal residue" evidence="8">
    <location>
        <position position="1"/>
    </location>
</feature>
<dbReference type="Gene3D" id="3.30.300.30">
    <property type="match status" value="1"/>
</dbReference>
<evidence type="ECO:0000256" key="1">
    <source>
        <dbReference type="ARBA" id="ARBA00004275"/>
    </source>
</evidence>
<reference evidence="8 9" key="1">
    <citation type="journal article" date="2024" name="BMC Genomics">
        <title>Genome assembly of redclaw crayfish (Cherax quadricarinatus) provides insights into its immune adaptation and hypoxia tolerance.</title>
        <authorList>
            <person name="Liu Z."/>
            <person name="Zheng J."/>
            <person name="Li H."/>
            <person name="Fang K."/>
            <person name="Wang S."/>
            <person name="He J."/>
            <person name="Zhou D."/>
            <person name="Weng S."/>
            <person name="Chi M."/>
            <person name="Gu Z."/>
            <person name="He J."/>
            <person name="Li F."/>
            <person name="Wang M."/>
        </authorList>
    </citation>
    <scope>NUCLEOTIDE SEQUENCE [LARGE SCALE GENOMIC DNA]</scope>
    <source>
        <strain evidence="8">ZL_2023a</strain>
    </source>
</reference>
<keyword evidence="3" id="KW-0436">Ligase</keyword>
<dbReference type="InterPro" id="IPR025110">
    <property type="entry name" value="AMP-bd_C"/>
</dbReference>
<evidence type="ECO:0000259" key="6">
    <source>
        <dbReference type="Pfam" id="PF00501"/>
    </source>
</evidence>
<dbReference type="Proteomes" id="UP001445076">
    <property type="component" value="Unassembled WGS sequence"/>
</dbReference>
<comment type="subcellular location">
    <subcellularLocation>
        <location evidence="1">Peroxisome</location>
    </subcellularLocation>
</comment>
<dbReference type="InterPro" id="IPR042099">
    <property type="entry name" value="ANL_N_sf"/>
</dbReference>
<keyword evidence="4" id="KW-0576">Peroxisome</keyword>
<dbReference type="InterPro" id="IPR020845">
    <property type="entry name" value="AMP-binding_CS"/>
</dbReference>
<dbReference type="GO" id="GO:0016405">
    <property type="term" value="F:CoA-ligase activity"/>
    <property type="evidence" value="ECO:0007669"/>
    <property type="project" value="TreeGrafter"/>
</dbReference>
<feature type="domain" description="AMP-binding enzyme C-terminal" evidence="7">
    <location>
        <begin position="476"/>
        <end position="552"/>
    </location>
</feature>